<feature type="domain" description="RNA polymerase sigma factor 70 region 4 type 2" evidence="8">
    <location>
        <begin position="242"/>
        <end position="293"/>
    </location>
</feature>
<dbReference type="InterPro" id="IPR013324">
    <property type="entry name" value="RNA_pol_sigma_r3/r4-like"/>
</dbReference>
<reference evidence="9" key="1">
    <citation type="submission" date="2009-10" db="EMBL/GenBank/DDBJ databases">
        <title>Diversity of trophic interactions inside an arsenic-rich microbial ecosystem.</title>
        <authorList>
            <person name="Bertin P.N."/>
            <person name="Heinrich-Salmeron A."/>
            <person name="Pelletier E."/>
            <person name="Goulhen-Chollet F."/>
            <person name="Arsene-Ploetze F."/>
            <person name="Gallien S."/>
            <person name="Calteau A."/>
            <person name="Vallenet D."/>
            <person name="Casiot C."/>
            <person name="Chane-Woon-Ming B."/>
            <person name="Giloteaux L."/>
            <person name="Barakat M."/>
            <person name="Bonnefoy V."/>
            <person name="Bruneel O."/>
            <person name="Chandler M."/>
            <person name="Cleiss J."/>
            <person name="Duran R."/>
            <person name="Elbaz-Poulichet F."/>
            <person name="Fonknechten N."/>
            <person name="Lauga B."/>
            <person name="Mornico D."/>
            <person name="Ortet P."/>
            <person name="Schaeffer C."/>
            <person name="Siguier P."/>
            <person name="Alexander Thil Smith A."/>
            <person name="Van Dorsselaer A."/>
            <person name="Weissenbach J."/>
            <person name="Medigue C."/>
            <person name="Le Paslier D."/>
        </authorList>
    </citation>
    <scope>NUCLEOTIDE SEQUENCE</scope>
</reference>
<feature type="domain" description="RNA polymerase sigma-70 region 2" evidence="7">
    <location>
        <begin position="125"/>
        <end position="192"/>
    </location>
</feature>
<dbReference type="InterPro" id="IPR013249">
    <property type="entry name" value="RNA_pol_sigma70_r4_t2"/>
</dbReference>
<dbReference type="AlphaFoldDB" id="E6QKV8"/>
<sequence length="305" mass="33799">MQVAESALLVVTALVYACNGRGRRGWNKSASRFVSPYMQCVATMGSIPALWQKTEGKSGSRPGSGLSRLAPSGDREVVARPVFARSAESAQGTRHGVAQEAQVETDWSRVVAQCLLGDSMAWAELVRTHHRRVYALCYRFTGSGADAEDLTQEVFLKIYGNLKSFDAGRGSVQVWVTTLTRNLLVDHFRRTRNLRLTGSLDEGWDEAGDARPENRSGPMLDRLKAGGPNQHDEATRREVQGMVQRALTKVSPELREAVILRDLQDMDYKEIAQVLGIPEGTVKSRISRGRAELARLLECNKREVM</sequence>
<evidence type="ECO:0000256" key="5">
    <source>
        <dbReference type="ARBA" id="ARBA00023163"/>
    </source>
</evidence>
<dbReference type="SUPFAM" id="SSF88659">
    <property type="entry name" value="Sigma3 and sigma4 domains of RNA polymerase sigma factors"/>
    <property type="match status" value="1"/>
</dbReference>
<dbReference type="CDD" id="cd06171">
    <property type="entry name" value="Sigma70_r4"/>
    <property type="match status" value="1"/>
</dbReference>
<dbReference type="Gene3D" id="1.10.10.10">
    <property type="entry name" value="Winged helix-like DNA-binding domain superfamily/Winged helix DNA-binding domain"/>
    <property type="match status" value="1"/>
</dbReference>
<dbReference type="NCBIfam" id="TIGR02937">
    <property type="entry name" value="sigma70-ECF"/>
    <property type="match status" value="1"/>
</dbReference>
<dbReference type="Pfam" id="PF08281">
    <property type="entry name" value="Sigma70_r4_2"/>
    <property type="match status" value="1"/>
</dbReference>
<evidence type="ECO:0000256" key="3">
    <source>
        <dbReference type="ARBA" id="ARBA00023082"/>
    </source>
</evidence>
<dbReference type="InterPro" id="IPR007627">
    <property type="entry name" value="RNA_pol_sigma70_r2"/>
</dbReference>
<dbReference type="InterPro" id="IPR039425">
    <property type="entry name" value="RNA_pol_sigma-70-like"/>
</dbReference>
<dbReference type="EMBL" id="CABQ01000157">
    <property type="protein sequence ID" value="CBI07878.1"/>
    <property type="molecule type" value="Genomic_DNA"/>
</dbReference>
<dbReference type="GO" id="GO:0003677">
    <property type="term" value="F:DNA binding"/>
    <property type="evidence" value="ECO:0007669"/>
    <property type="project" value="UniProtKB-KW"/>
</dbReference>
<evidence type="ECO:0000259" key="7">
    <source>
        <dbReference type="Pfam" id="PF04542"/>
    </source>
</evidence>
<dbReference type="Pfam" id="PF04542">
    <property type="entry name" value="Sigma70_r2"/>
    <property type="match status" value="1"/>
</dbReference>
<gene>
    <name evidence="9" type="ORF">CARN6_1284</name>
</gene>
<evidence type="ECO:0000259" key="8">
    <source>
        <dbReference type="Pfam" id="PF08281"/>
    </source>
</evidence>
<dbReference type="Gene3D" id="1.10.1740.10">
    <property type="match status" value="1"/>
</dbReference>
<keyword evidence="3" id="KW-0731">Sigma factor</keyword>
<dbReference type="PANTHER" id="PTHR43133:SF8">
    <property type="entry name" value="RNA POLYMERASE SIGMA FACTOR HI_1459-RELATED"/>
    <property type="match status" value="1"/>
</dbReference>
<evidence type="ECO:0000313" key="9">
    <source>
        <dbReference type="EMBL" id="CBI07878.1"/>
    </source>
</evidence>
<evidence type="ECO:0000256" key="6">
    <source>
        <dbReference type="SAM" id="MobiDB-lite"/>
    </source>
</evidence>
<keyword evidence="5" id="KW-0804">Transcription</keyword>
<keyword evidence="4" id="KW-0238">DNA-binding</keyword>
<organism evidence="9">
    <name type="scientific">mine drainage metagenome</name>
    <dbReference type="NCBI Taxonomy" id="410659"/>
    <lineage>
        <taxon>unclassified sequences</taxon>
        <taxon>metagenomes</taxon>
        <taxon>ecological metagenomes</taxon>
    </lineage>
</organism>
<dbReference type="PANTHER" id="PTHR43133">
    <property type="entry name" value="RNA POLYMERASE ECF-TYPE SIGMA FACTO"/>
    <property type="match status" value="1"/>
</dbReference>
<comment type="caution">
    <text evidence="9">The sequence shown here is derived from an EMBL/GenBank/DDBJ whole genome shotgun (WGS) entry which is preliminary data.</text>
</comment>
<dbReference type="GO" id="GO:0006352">
    <property type="term" value="P:DNA-templated transcription initiation"/>
    <property type="evidence" value="ECO:0007669"/>
    <property type="project" value="InterPro"/>
</dbReference>
<evidence type="ECO:0000256" key="2">
    <source>
        <dbReference type="ARBA" id="ARBA00023015"/>
    </source>
</evidence>
<accession>E6QKV8</accession>
<name>E6QKV8_9ZZZZ</name>
<dbReference type="InterPro" id="IPR013325">
    <property type="entry name" value="RNA_pol_sigma_r2"/>
</dbReference>
<keyword evidence="2" id="KW-0805">Transcription regulation</keyword>
<feature type="region of interest" description="Disordered" evidence="6">
    <location>
        <begin position="53"/>
        <end position="72"/>
    </location>
</feature>
<dbReference type="InterPro" id="IPR036388">
    <property type="entry name" value="WH-like_DNA-bd_sf"/>
</dbReference>
<evidence type="ECO:0000256" key="1">
    <source>
        <dbReference type="ARBA" id="ARBA00010641"/>
    </source>
</evidence>
<protein>
    <submittedName>
        <fullName evidence="9">Sigma-24, ECF subfamily (Modular protein)</fullName>
    </submittedName>
</protein>
<dbReference type="SUPFAM" id="SSF88946">
    <property type="entry name" value="Sigma2 domain of RNA polymerase sigma factors"/>
    <property type="match status" value="1"/>
</dbReference>
<comment type="similarity">
    <text evidence="1">Belongs to the sigma-70 factor family. ECF subfamily.</text>
</comment>
<dbReference type="GO" id="GO:0016987">
    <property type="term" value="F:sigma factor activity"/>
    <property type="evidence" value="ECO:0007669"/>
    <property type="project" value="UniProtKB-KW"/>
</dbReference>
<evidence type="ECO:0000256" key="4">
    <source>
        <dbReference type="ARBA" id="ARBA00023125"/>
    </source>
</evidence>
<dbReference type="InterPro" id="IPR014284">
    <property type="entry name" value="RNA_pol_sigma-70_dom"/>
</dbReference>
<proteinExistence type="inferred from homology"/>
<feature type="region of interest" description="Disordered" evidence="6">
    <location>
        <begin position="203"/>
        <end position="235"/>
    </location>
</feature>
<feature type="compositionally biased region" description="Low complexity" evidence="6">
    <location>
        <begin position="57"/>
        <end position="69"/>
    </location>
</feature>